<dbReference type="EMBL" id="CADCUP010000122">
    <property type="protein sequence ID" value="CAA9394546.1"/>
    <property type="molecule type" value="Genomic_DNA"/>
</dbReference>
<name>A0A6J4NPM4_9ACTN</name>
<feature type="compositionally biased region" description="Basic and acidic residues" evidence="1">
    <location>
        <begin position="12"/>
        <end position="22"/>
    </location>
</feature>
<proteinExistence type="predicted"/>
<sequence length="64" mass="7307">AAREPVPQHLSPVRDRARDRDPGLQPRRRRRHRAPRDVGGRGRRLLPQPGVPHRGDREPGRSGL</sequence>
<evidence type="ECO:0000256" key="1">
    <source>
        <dbReference type="SAM" id="MobiDB-lite"/>
    </source>
</evidence>
<feature type="non-terminal residue" evidence="2">
    <location>
        <position position="64"/>
    </location>
</feature>
<dbReference type="AlphaFoldDB" id="A0A6J4NPM4"/>
<protein>
    <submittedName>
        <fullName evidence="2">Uncharacterized protein</fullName>
    </submittedName>
</protein>
<reference evidence="2" key="1">
    <citation type="submission" date="2020-02" db="EMBL/GenBank/DDBJ databases">
        <authorList>
            <person name="Meier V. D."/>
        </authorList>
    </citation>
    <scope>NUCLEOTIDE SEQUENCE</scope>
    <source>
        <strain evidence="2">AVDCRST_MAG06</strain>
    </source>
</reference>
<evidence type="ECO:0000313" key="2">
    <source>
        <dbReference type="EMBL" id="CAA9394546.1"/>
    </source>
</evidence>
<feature type="non-terminal residue" evidence="2">
    <location>
        <position position="1"/>
    </location>
</feature>
<organism evidence="2">
    <name type="scientific">uncultured Nocardioides sp</name>
    <dbReference type="NCBI Taxonomy" id="198441"/>
    <lineage>
        <taxon>Bacteria</taxon>
        <taxon>Bacillati</taxon>
        <taxon>Actinomycetota</taxon>
        <taxon>Actinomycetes</taxon>
        <taxon>Propionibacteriales</taxon>
        <taxon>Nocardioidaceae</taxon>
        <taxon>Nocardioides</taxon>
        <taxon>environmental samples</taxon>
    </lineage>
</organism>
<feature type="compositionally biased region" description="Basic and acidic residues" evidence="1">
    <location>
        <begin position="53"/>
        <end position="64"/>
    </location>
</feature>
<accession>A0A6J4NPM4</accession>
<gene>
    <name evidence="2" type="ORF">AVDCRST_MAG06-1813</name>
</gene>
<feature type="region of interest" description="Disordered" evidence="1">
    <location>
        <begin position="1"/>
        <end position="64"/>
    </location>
</feature>